<evidence type="ECO:0000313" key="2">
    <source>
        <dbReference type="Proteomes" id="UP000013827"/>
    </source>
</evidence>
<dbReference type="HOGENOM" id="CLU_2310844_0_0_1"/>
<dbReference type="PANTHER" id="PTHR36971">
    <property type="entry name" value="UNNAMED PRODUCT"/>
    <property type="match status" value="1"/>
</dbReference>
<protein>
    <submittedName>
        <fullName evidence="1">Uncharacterized protein</fullName>
    </submittedName>
</protein>
<dbReference type="KEGG" id="ehx:EMIHUDRAFT_239479"/>
<dbReference type="GeneID" id="17269118"/>
<sequence length="104" mass="11032">MHPDGATEAIVDFALAGGCRPASGKPFAVARNICRLDKRGKRVTSYTAFVKYLVDKAPGRIGTRTLPFEGKNIVVYSLPESGGGGEGEGAMLKIICVKPYGKKC</sequence>
<organism evidence="1 2">
    <name type="scientific">Emiliania huxleyi (strain CCMP1516)</name>
    <dbReference type="NCBI Taxonomy" id="280463"/>
    <lineage>
        <taxon>Eukaryota</taxon>
        <taxon>Haptista</taxon>
        <taxon>Haptophyta</taxon>
        <taxon>Prymnesiophyceae</taxon>
        <taxon>Isochrysidales</taxon>
        <taxon>Noelaerhabdaceae</taxon>
        <taxon>Emiliania</taxon>
    </lineage>
</organism>
<name>A0A0D3JJ88_EMIH1</name>
<dbReference type="AlphaFoldDB" id="A0A0D3JJ88"/>
<dbReference type="PANTHER" id="PTHR36971:SF3">
    <property type="entry name" value="C3H1-TYPE DOMAIN-CONTAINING PROTEIN"/>
    <property type="match status" value="1"/>
</dbReference>
<reference evidence="2" key="1">
    <citation type="journal article" date="2013" name="Nature">
        <title>Pan genome of the phytoplankton Emiliania underpins its global distribution.</title>
        <authorList>
            <person name="Read B.A."/>
            <person name="Kegel J."/>
            <person name="Klute M.J."/>
            <person name="Kuo A."/>
            <person name="Lefebvre S.C."/>
            <person name="Maumus F."/>
            <person name="Mayer C."/>
            <person name="Miller J."/>
            <person name="Monier A."/>
            <person name="Salamov A."/>
            <person name="Young J."/>
            <person name="Aguilar M."/>
            <person name="Claverie J.M."/>
            <person name="Frickenhaus S."/>
            <person name="Gonzalez K."/>
            <person name="Herman E.K."/>
            <person name="Lin Y.C."/>
            <person name="Napier J."/>
            <person name="Ogata H."/>
            <person name="Sarno A.F."/>
            <person name="Shmutz J."/>
            <person name="Schroeder D."/>
            <person name="de Vargas C."/>
            <person name="Verret F."/>
            <person name="von Dassow P."/>
            <person name="Valentin K."/>
            <person name="Van de Peer Y."/>
            <person name="Wheeler G."/>
            <person name="Dacks J.B."/>
            <person name="Delwiche C.F."/>
            <person name="Dyhrman S.T."/>
            <person name="Glockner G."/>
            <person name="John U."/>
            <person name="Richards T."/>
            <person name="Worden A.Z."/>
            <person name="Zhang X."/>
            <person name="Grigoriev I.V."/>
            <person name="Allen A.E."/>
            <person name="Bidle K."/>
            <person name="Borodovsky M."/>
            <person name="Bowler C."/>
            <person name="Brownlee C."/>
            <person name="Cock J.M."/>
            <person name="Elias M."/>
            <person name="Gladyshev V.N."/>
            <person name="Groth M."/>
            <person name="Guda C."/>
            <person name="Hadaegh A."/>
            <person name="Iglesias-Rodriguez M.D."/>
            <person name="Jenkins J."/>
            <person name="Jones B.M."/>
            <person name="Lawson T."/>
            <person name="Leese F."/>
            <person name="Lindquist E."/>
            <person name="Lobanov A."/>
            <person name="Lomsadze A."/>
            <person name="Malik S.B."/>
            <person name="Marsh M.E."/>
            <person name="Mackinder L."/>
            <person name="Mock T."/>
            <person name="Mueller-Roeber B."/>
            <person name="Pagarete A."/>
            <person name="Parker M."/>
            <person name="Probert I."/>
            <person name="Quesneville H."/>
            <person name="Raines C."/>
            <person name="Rensing S.A."/>
            <person name="Riano-Pachon D.M."/>
            <person name="Richier S."/>
            <person name="Rokitta S."/>
            <person name="Shiraiwa Y."/>
            <person name="Soanes D.M."/>
            <person name="van der Giezen M."/>
            <person name="Wahlund T.M."/>
            <person name="Williams B."/>
            <person name="Wilson W."/>
            <person name="Wolfe G."/>
            <person name="Wurch L.L."/>
        </authorList>
    </citation>
    <scope>NUCLEOTIDE SEQUENCE</scope>
</reference>
<keyword evidence="2" id="KW-1185">Reference proteome</keyword>
<dbReference type="EnsemblProtists" id="EOD23573">
    <property type="protein sequence ID" value="EOD23573"/>
    <property type="gene ID" value="EMIHUDRAFT_239479"/>
</dbReference>
<dbReference type="Proteomes" id="UP000013827">
    <property type="component" value="Unassembled WGS sequence"/>
</dbReference>
<dbReference type="PaxDb" id="2903-EOD23573"/>
<reference evidence="1" key="2">
    <citation type="submission" date="2024-10" db="UniProtKB">
        <authorList>
            <consortium name="EnsemblProtists"/>
        </authorList>
    </citation>
    <scope>IDENTIFICATION</scope>
</reference>
<accession>A0A0D3JJ88</accession>
<dbReference type="RefSeq" id="XP_005776002.1">
    <property type="nucleotide sequence ID" value="XM_005775945.1"/>
</dbReference>
<evidence type="ECO:0000313" key="1">
    <source>
        <dbReference type="EnsemblProtists" id="EOD23573"/>
    </source>
</evidence>
<proteinExistence type="predicted"/>